<dbReference type="EMBL" id="CAJVPQ010018829">
    <property type="protein sequence ID" value="CAG8752537.1"/>
    <property type="molecule type" value="Genomic_DNA"/>
</dbReference>
<keyword evidence="2" id="KW-1185">Reference proteome</keyword>
<comment type="caution">
    <text evidence="1">The sequence shown here is derived from an EMBL/GenBank/DDBJ whole genome shotgun (WGS) entry which is preliminary data.</text>
</comment>
<proteinExistence type="predicted"/>
<protein>
    <submittedName>
        <fullName evidence="1">4304_t:CDS:1</fullName>
    </submittedName>
</protein>
<feature type="non-terminal residue" evidence="1">
    <location>
        <position position="50"/>
    </location>
</feature>
<dbReference type="Proteomes" id="UP000789570">
    <property type="component" value="Unassembled WGS sequence"/>
</dbReference>
<dbReference type="AlphaFoldDB" id="A0A9N9NQN6"/>
<feature type="non-terminal residue" evidence="1">
    <location>
        <position position="1"/>
    </location>
</feature>
<accession>A0A9N9NQN6</accession>
<name>A0A9N9NQN6_9GLOM</name>
<organism evidence="1 2">
    <name type="scientific">Funneliformis caledonium</name>
    <dbReference type="NCBI Taxonomy" id="1117310"/>
    <lineage>
        <taxon>Eukaryota</taxon>
        <taxon>Fungi</taxon>
        <taxon>Fungi incertae sedis</taxon>
        <taxon>Mucoromycota</taxon>
        <taxon>Glomeromycotina</taxon>
        <taxon>Glomeromycetes</taxon>
        <taxon>Glomerales</taxon>
        <taxon>Glomeraceae</taxon>
        <taxon>Funneliformis</taxon>
    </lineage>
</organism>
<reference evidence="1" key="1">
    <citation type="submission" date="2021-06" db="EMBL/GenBank/DDBJ databases">
        <authorList>
            <person name="Kallberg Y."/>
            <person name="Tangrot J."/>
            <person name="Rosling A."/>
        </authorList>
    </citation>
    <scope>NUCLEOTIDE SEQUENCE</scope>
    <source>
        <strain evidence="1">UK204</strain>
    </source>
</reference>
<gene>
    <name evidence="1" type="ORF">FCALED_LOCUS16387</name>
</gene>
<evidence type="ECO:0000313" key="2">
    <source>
        <dbReference type="Proteomes" id="UP000789570"/>
    </source>
</evidence>
<sequence length="50" mass="6107">TSFFRLFRFWLRRLWIGRFYCYIVIDSKGGSNPSLGDRVKCIWRGHNCFM</sequence>
<evidence type="ECO:0000313" key="1">
    <source>
        <dbReference type="EMBL" id="CAG8752537.1"/>
    </source>
</evidence>